<gene>
    <name evidence="1" type="ORF">EYD46_10360</name>
</gene>
<comment type="caution">
    <text evidence="1">The sequence shown here is derived from an EMBL/GenBank/DDBJ whole genome shotgun (WGS) entry which is preliminary data.</text>
</comment>
<accession>A0A4Q9FMH0</accession>
<dbReference type="GO" id="GO:0004519">
    <property type="term" value="F:endonuclease activity"/>
    <property type="evidence" value="ECO:0007669"/>
    <property type="project" value="UniProtKB-KW"/>
</dbReference>
<dbReference type="Gene3D" id="1.10.30.50">
    <property type="match status" value="1"/>
</dbReference>
<dbReference type="OrthoDB" id="9802901at2"/>
<keyword evidence="1" id="KW-0540">Nuclease</keyword>
<organism evidence="1 2">
    <name type="scientific">Hyunsoonleella pacifica</name>
    <dbReference type="NCBI Taxonomy" id="1080224"/>
    <lineage>
        <taxon>Bacteria</taxon>
        <taxon>Pseudomonadati</taxon>
        <taxon>Bacteroidota</taxon>
        <taxon>Flavobacteriia</taxon>
        <taxon>Flavobacteriales</taxon>
        <taxon>Flavobacteriaceae</taxon>
    </lineage>
</organism>
<dbReference type="AlphaFoldDB" id="A0A4Q9FMH0"/>
<keyword evidence="2" id="KW-1185">Reference proteome</keyword>
<dbReference type="Proteomes" id="UP000292372">
    <property type="component" value="Unassembled WGS sequence"/>
</dbReference>
<reference evidence="1 2" key="1">
    <citation type="journal article" date="2015" name="Int. J. Syst. Evol. Microbiol.">
        <title>Hyunsoonleella pacifica sp. nov., isolated from seawater of South Pacific Gyre.</title>
        <authorList>
            <person name="Gao X."/>
            <person name="Zhang Z."/>
            <person name="Dai X."/>
            <person name="Zhang X.H."/>
        </authorList>
    </citation>
    <scope>NUCLEOTIDE SEQUENCE [LARGE SCALE GENOMIC DNA]</scope>
    <source>
        <strain evidence="1 2">SW033</strain>
    </source>
</reference>
<dbReference type="EMBL" id="SIRS01000004">
    <property type="protein sequence ID" value="TBN15528.1"/>
    <property type="molecule type" value="Genomic_DNA"/>
</dbReference>
<sequence length="187" mass="22105">MAVYNTYSDSANTAVRALLTKIGEYYLQRPFNTGSGKGKKDWEKIRDIYFNGKCSYCERGELKLQIEHLIMFNRTEYGLHHPGNIAPVCNDCNKRRKNKNKNYLDWQGQLKQICKERNELDFFETRKKKILYHINESEYKYPTLSEAEKHSIRVIANSLYENIKTESEKSLNLYKELDKAFVNNNKL</sequence>
<protein>
    <submittedName>
        <fullName evidence="1">HNH endonuclease</fullName>
    </submittedName>
</protein>
<keyword evidence="1" id="KW-0255">Endonuclease</keyword>
<dbReference type="RefSeq" id="WP_130937032.1">
    <property type="nucleotide sequence ID" value="NZ_BMEE01000004.1"/>
</dbReference>
<evidence type="ECO:0000313" key="2">
    <source>
        <dbReference type="Proteomes" id="UP000292372"/>
    </source>
</evidence>
<evidence type="ECO:0000313" key="1">
    <source>
        <dbReference type="EMBL" id="TBN15528.1"/>
    </source>
</evidence>
<keyword evidence="1" id="KW-0378">Hydrolase</keyword>
<proteinExistence type="predicted"/>
<name>A0A4Q9FMH0_9FLAO</name>